<organism evidence="1 2">
    <name type="scientific">Plakobranchus ocellatus</name>
    <dbReference type="NCBI Taxonomy" id="259542"/>
    <lineage>
        <taxon>Eukaryota</taxon>
        <taxon>Metazoa</taxon>
        <taxon>Spiralia</taxon>
        <taxon>Lophotrochozoa</taxon>
        <taxon>Mollusca</taxon>
        <taxon>Gastropoda</taxon>
        <taxon>Heterobranchia</taxon>
        <taxon>Euthyneura</taxon>
        <taxon>Panpulmonata</taxon>
        <taxon>Sacoglossa</taxon>
        <taxon>Placobranchoidea</taxon>
        <taxon>Plakobranchidae</taxon>
        <taxon>Plakobranchus</taxon>
    </lineage>
</organism>
<name>A0AAV3YSS3_9GAST</name>
<dbReference type="AlphaFoldDB" id="A0AAV3YSS3"/>
<dbReference type="InterPro" id="IPR016187">
    <property type="entry name" value="CTDL_fold"/>
</dbReference>
<gene>
    <name evidence="1" type="ORF">PoB_001195600</name>
</gene>
<dbReference type="SUPFAM" id="SSF56436">
    <property type="entry name" value="C-type lectin-like"/>
    <property type="match status" value="1"/>
</dbReference>
<accession>A0AAV3YSS3</accession>
<evidence type="ECO:0000313" key="1">
    <source>
        <dbReference type="EMBL" id="GFN85450.1"/>
    </source>
</evidence>
<dbReference type="EMBL" id="BLXT01001414">
    <property type="protein sequence ID" value="GFN85450.1"/>
    <property type="molecule type" value="Genomic_DNA"/>
</dbReference>
<reference evidence="1 2" key="1">
    <citation type="journal article" date="2021" name="Elife">
        <title>Chloroplast acquisition without the gene transfer in kleptoplastic sea slugs, Plakobranchus ocellatus.</title>
        <authorList>
            <person name="Maeda T."/>
            <person name="Takahashi S."/>
            <person name="Yoshida T."/>
            <person name="Shimamura S."/>
            <person name="Takaki Y."/>
            <person name="Nagai Y."/>
            <person name="Toyoda A."/>
            <person name="Suzuki Y."/>
            <person name="Arimoto A."/>
            <person name="Ishii H."/>
            <person name="Satoh N."/>
            <person name="Nishiyama T."/>
            <person name="Hasebe M."/>
            <person name="Maruyama T."/>
            <person name="Minagawa J."/>
            <person name="Obokata J."/>
            <person name="Shigenobu S."/>
        </authorList>
    </citation>
    <scope>NUCLEOTIDE SEQUENCE [LARGE SCALE GENOMIC DNA]</scope>
</reference>
<protein>
    <submittedName>
        <fullName evidence="1">Uncharacterized protein</fullName>
    </submittedName>
</protein>
<proteinExistence type="predicted"/>
<sequence length="126" mass="14524">MSFQEPREATAEYTQYLRYGASVELFVKYEYLPPQRSKVDAFASPKSIATAYATYKFYDDFKSFSSSYSQCRVRGEVLANFSSNAEFQALLTAINGESDLTNEEFWVDVDTVSCSFNFYLETRHIE</sequence>
<keyword evidence="2" id="KW-1185">Reference proteome</keyword>
<dbReference type="Proteomes" id="UP000735302">
    <property type="component" value="Unassembled WGS sequence"/>
</dbReference>
<dbReference type="CDD" id="cd00037">
    <property type="entry name" value="CLECT"/>
    <property type="match status" value="1"/>
</dbReference>
<evidence type="ECO:0000313" key="2">
    <source>
        <dbReference type="Proteomes" id="UP000735302"/>
    </source>
</evidence>
<comment type="caution">
    <text evidence="1">The sequence shown here is derived from an EMBL/GenBank/DDBJ whole genome shotgun (WGS) entry which is preliminary data.</text>
</comment>